<evidence type="ECO:0000256" key="1">
    <source>
        <dbReference type="ARBA" id="ARBA00022481"/>
    </source>
</evidence>
<dbReference type="Gene3D" id="3.30.70.100">
    <property type="match status" value="2"/>
</dbReference>
<sequence>MSKKTVVSVDLLCSKCKKWVMKSIASIEDINSIVLDPSKNTATVIGDADPAQIIKKLRKCRRSAAFVSIGPAKEEKKDDKKDKKDEKKENFTTVPKTCQRCIDKIEMDAEKNTMTVIGSADPMDVIKRIRKVCKCAEISTIGPPAKPEPEPSKPASCPSYPPICFSECPSNPIVEVCVVDVSSSQKETSPLEGLSFISRKDILSYVPSFVSYKLPDDRGEAIAVMSSALICFLRKAYEDRILGGAIGIGGSGSNFSNCSGFEISSSGSTKVNCAYCGQWSD</sequence>
<proteinExistence type="inferred from homology"/>
<keyword evidence="4" id="KW-0636">Prenylation</keyword>
<accession>A0A5P1FK85</accession>
<evidence type="ECO:0000256" key="3">
    <source>
        <dbReference type="ARBA" id="ARBA00023288"/>
    </source>
</evidence>
<dbReference type="InterPro" id="IPR006121">
    <property type="entry name" value="HMA_dom"/>
</dbReference>
<gene>
    <name evidence="7" type="ORF">A4U43_C02F11000</name>
</gene>
<dbReference type="SUPFAM" id="SSF55008">
    <property type="entry name" value="HMA, heavy metal-associated domain"/>
    <property type="match status" value="1"/>
</dbReference>
<name>A0A5P1FK85_ASPOF</name>
<dbReference type="Proteomes" id="UP000243459">
    <property type="component" value="Chromosome 2"/>
</dbReference>
<dbReference type="Gramene" id="ONK77817">
    <property type="protein sequence ID" value="ONK77817"/>
    <property type="gene ID" value="A4U43_C02F11000"/>
</dbReference>
<evidence type="ECO:0000256" key="5">
    <source>
        <dbReference type="ARBA" id="ARBA00024045"/>
    </source>
</evidence>
<dbReference type="InterPro" id="IPR051863">
    <property type="entry name" value="HIPP"/>
</dbReference>
<dbReference type="InterPro" id="IPR036163">
    <property type="entry name" value="HMA_dom_sf"/>
</dbReference>
<evidence type="ECO:0000313" key="7">
    <source>
        <dbReference type="EMBL" id="ONK77817.1"/>
    </source>
</evidence>
<keyword evidence="8" id="KW-1185">Reference proteome</keyword>
<evidence type="ECO:0000313" key="8">
    <source>
        <dbReference type="Proteomes" id="UP000243459"/>
    </source>
</evidence>
<dbReference type="PANTHER" id="PTHR45811">
    <property type="entry name" value="COPPER TRANSPORT PROTEIN FAMILY-RELATED"/>
    <property type="match status" value="1"/>
</dbReference>
<keyword evidence="3" id="KW-0449">Lipoprotein</keyword>
<feature type="domain" description="HMA" evidence="6">
    <location>
        <begin position="2"/>
        <end position="65"/>
    </location>
</feature>
<dbReference type="EMBL" id="CM007382">
    <property type="protein sequence ID" value="ONK77817.1"/>
    <property type="molecule type" value="Genomic_DNA"/>
</dbReference>
<evidence type="ECO:0000256" key="2">
    <source>
        <dbReference type="ARBA" id="ARBA00022723"/>
    </source>
</evidence>
<dbReference type="Gene3D" id="3.40.50.12020">
    <property type="entry name" value="Uncharacterised protein family UPF0261, NN domain"/>
    <property type="match status" value="1"/>
</dbReference>
<protein>
    <recommendedName>
        <fullName evidence="6">HMA domain-containing protein</fullName>
    </recommendedName>
</protein>
<comment type="similarity">
    <text evidence="5">Belongs to the HIPP family.</text>
</comment>
<reference evidence="8" key="1">
    <citation type="journal article" date="2017" name="Nat. Commun.">
        <title>The asparagus genome sheds light on the origin and evolution of a young Y chromosome.</title>
        <authorList>
            <person name="Harkess A."/>
            <person name="Zhou J."/>
            <person name="Xu C."/>
            <person name="Bowers J.E."/>
            <person name="Van der Hulst R."/>
            <person name="Ayyampalayam S."/>
            <person name="Mercati F."/>
            <person name="Riccardi P."/>
            <person name="McKain M.R."/>
            <person name="Kakrana A."/>
            <person name="Tang H."/>
            <person name="Ray J."/>
            <person name="Groenendijk J."/>
            <person name="Arikit S."/>
            <person name="Mathioni S.M."/>
            <person name="Nakano M."/>
            <person name="Shan H."/>
            <person name="Telgmann-Rauber A."/>
            <person name="Kanno A."/>
            <person name="Yue Z."/>
            <person name="Chen H."/>
            <person name="Li W."/>
            <person name="Chen Y."/>
            <person name="Xu X."/>
            <person name="Zhang Y."/>
            <person name="Luo S."/>
            <person name="Chen H."/>
            <person name="Gao J."/>
            <person name="Mao Z."/>
            <person name="Pires J.C."/>
            <person name="Luo M."/>
            <person name="Kudrna D."/>
            <person name="Wing R.A."/>
            <person name="Meyers B.C."/>
            <person name="Yi K."/>
            <person name="Kong H."/>
            <person name="Lavrijsen P."/>
            <person name="Sunseri F."/>
            <person name="Falavigna A."/>
            <person name="Ye Y."/>
            <person name="Leebens-Mack J.H."/>
            <person name="Chen G."/>
        </authorList>
    </citation>
    <scope>NUCLEOTIDE SEQUENCE [LARGE SCALE GENOMIC DNA]</scope>
    <source>
        <strain evidence="8">cv. DH0086</strain>
    </source>
</reference>
<evidence type="ECO:0000259" key="6">
    <source>
        <dbReference type="PROSITE" id="PS50846"/>
    </source>
</evidence>
<organism evidence="7 8">
    <name type="scientific">Asparagus officinalis</name>
    <name type="common">Garden asparagus</name>
    <dbReference type="NCBI Taxonomy" id="4686"/>
    <lineage>
        <taxon>Eukaryota</taxon>
        <taxon>Viridiplantae</taxon>
        <taxon>Streptophyta</taxon>
        <taxon>Embryophyta</taxon>
        <taxon>Tracheophyta</taxon>
        <taxon>Spermatophyta</taxon>
        <taxon>Magnoliopsida</taxon>
        <taxon>Liliopsida</taxon>
        <taxon>Asparagales</taxon>
        <taxon>Asparagaceae</taxon>
        <taxon>Asparagoideae</taxon>
        <taxon>Asparagus</taxon>
    </lineage>
</organism>
<dbReference type="GO" id="GO:0046872">
    <property type="term" value="F:metal ion binding"/>
    <property type="evidence" value="ECO:0007669"/>
    <property type="project" value="UniProtKB-KW"/>
</dbReference>
<keyword evidence="2" id="KW-0479">Metal-binding</keyword>
<evidence type="ECO:0000256" key="4">
    <source>
        <dbReference type="ARBA" id="ARBA00023289"/>
    </source>
</evidence>
<dbReference type="Pfam" id="PF06792">
    <property type="entry name" value="UPF0261"/>
    <property type="match status" value="1"/>
</dbReference>
<dbReference type="PANTHER" id="PTHR45811:SF27">
    <property type="entry name" value="HEAVY METAL-ASSOCIATED ISOPRENYLATED PLANT PROTEIN 3-LIKE"/>
    <property type="match status" value="1"/>
</dbReference>
<dbReference type="AlphaFoldDB" id="A0A5P1FK85"/>
<keyword evidence="1" id="KW-0488">Methylation</keyword>
<dbReference type="PROSITE" id="PS50846">
    <property type="entry name" value="HMA_2"/>
    <property type="match status" value="1"/>
</dbReference>
<dbReference type="InterPro" id="IPR044122">
    <property type="entry name" value="UPF0261_N"/>
</dbReference>
<dbReference type="Pfam" id="PF00403">
    <property type="entry name" value="HMA"/>
    <property type="match status" value="1"/>
</dbReference>